<dbReference type="CDD" id="cd11731">
    <property type="entry name" value="Lin1944_like_SDR_c"/>
    <property type="match status" value="1"/>
</dbReference>
<dbReference type="PRINTS" id="PR00081">
    <property type="entry name" value="GDHRDH"/>
</dbReference>
<dbReference type="AlphaFoldDB" id="A0A158I8N9"/>
<keyword evidence="2" id="KW-0560">Oxidoreductase</keyword>
<protein>
    <submittedName>
        <fullName evidence="3">Short chain dehydrogenase</fullName>
    </submittedName>
</protein>
<dbReference type="Proteomes" id="UP000054893">
    <property type="component" value="Unassembled WGS sequence"/>
</dbReference>
<sequence length="249" mass="25725">MSHGETNSAGIRLKGKKVIVLGGSSGIGHAVAEYAVQEGAHVVIASSNAQRVEAVAASLGTKAQGRALDLTDEHAVQAFFDSTGSFDHLVFTAGDSLRLGEVAKTDLTEARRAFDIRYWGALAAVKHGAPHIAKGGSIVLTTGIAALRPRSGWAFGASVCGAVEALARALAVELAPVRVNAVSPGLIATNLWQNMSEADRSAMYAQTGKHLPAGRVGEARDVAAAYLFLMESGFATGQTYVVDGGDVLV</sequence>
<dbReference type="InterPro" id="IPR036291">
    <property type="entry name" value="NAD(P)-bd_dom_sf"/>
</dbReference>
<dbReference type="NCBIfam" id="NF005449">
    <property type="entry name" value="PRK07041.1"/>
    <property type="match status" value="1"/>
</dbReference>
<dbReference type="PANTHER" id="PTHR43477">
    <property type="entry name" value="DIHYDROANTICAPSIN 7-DEHYDROGENASE"/>
    <property type="match status" value="1"/>
</dbReference>
<dbReference type="RefSeq" id="WP_060858626.1">
    <property type="nucleotide sequence ID" value="NZ_FCOC02000028.1"/>
</dbReference>
<gene>
    <name evidence="3" type="ORF">AWB64_05653</name>
</gene>
<dbReference type="GO" id="GO:0016491">
    <property type="term" value="F:oxidoreductase activity"/>
    <property type="evidence" value="ECO:0007669"/>
    <property type="project" value="UniProtKB-KW"/>
</dbReference>
<dbReference type="Gene3D" id="3.40.50.720">
    <property type="entry name" value="NAD(P)-binding Rossmann-like Domain"/>
    <property type="match status" value="1"/>
</dbReference>
<dbReference type="SUPFAM" id="SSF51735">
    <property type="entry name" value="NAD(P)-binding Rossmann-fold domains"/>
    <property type="match status" value="1"/>
</dbReference>
<dbReference type="PANTHER" id="PTHR43477:SF1">
    <property type="entry name" value="DIHYDROANTICAPSIN 7-DEHYDROGENASE"/>
    <property type="match status" value="1"/>
</dbReference>
<reference evidence="3 4" key="1">
    <citation type="submission" date="2016-01" db="EMBL/GenBank/DDBJ databases">
        <authorList>
            <person name="Oliw E.H."/>
        </authorList>
    </citation>
    <scope>NUCLEOTIDE SEQUENCE [LARGE SCALE GENOMIC DNA]</scope>
    <source>
        <strain evidence="3">LMG 22029</strain>
    </source>
</reference>
<dbReference type="EMBL" id="FCOC02000028">
    <property type="protein sequence ID" value="SAL52491.1"/>
    <property type="molecule type" value="Genomic_DNA"/>
</dbReference>
<dbReference type="OrthoDB" id="9806974at2"/>
<dbReference type="InterPro" id="IPR051122">
    <property type="entry name" value="SDR_DHRS6-like"/>
</dbReference>
<evidence type="ECO:0000256" key="2">
    <source>
        <dbReference type="ARBA" id="ARBA00023002"/>
    </source>
</evidence>
<evidence type="ECO:0000256" key="1">
    <source>
        <dbReference type="ARBA" id="ARBA00006484"/>
    </source>
</evidence>
<comment type="similarity">
    <text evidence="1">Belongs to the short-chain dehydrogenases/reductases (SDR) family.</text>
</comment>
<evidence type="ECO:0000313" key="3">
    <source>
        <dbReference type="EMBL" id="SAL52491.1"/>
    </source>
</evidence>
<name>A0A158I8N9_CABSO</name>
<accession>A0A158I8N9</accession>
<evidence type="ECO:0000313" key="4">
    <source>
        <dbReference type="Proteomes" id="UP000054893"/>
    </source>
</evidence>
<proteinExistence type="inferred from homology"/>
<organism evidence="3 4">
    <name type="scientific">Caballeronia sordidicola</name>
    <name type="common">Burkholderia sordidicola</name>
    <dbReference type="NCBI Taxonomy" id="196367"/>
    <lineage>
        <taxon>Bacteria</taxon>
        <taxon>Pseudomonadati</taxon>
        <taxon>Pseudomonadota</taxon>
        <taxon>Betaproteobacteria</taxon>
        <taxon>Burkholderiales</taxon>
        <taxon>Burkholderiaceae</taxon>
        <taxon>Caballeronia</taxon>
    </lineage>
</organism>
<dbReference type="InterPro" id="IPR002347">
    <property type="entry name" value="SDR_fam"/>
</dbReference>
<dbReference type="Pfam" id="PF13561">
    <property type="entry name" value="adh_short_C2"/>
    <property type="match status" value="1"/>
</dbReference>